<dbReference type="PATRIC" id="fig|1619036.3.peg.288"/>
<reference evidence="1 2" key="1">
    <citation type="journal article" date="2015" name="Nature">
        <title>rRNA introns, odd ribosomes, and small enigmatic genomes across a large radiation of phyla.</title>
        <authorList>
            <person name="Brown C.T."/>
            <person name="Hug L.A."/>
            <person name="Thomas B.C."/>
            <person name="Sharon I."/>
            <person name="Castelle C.J."/>
            <person name="Singh A."/>
            <person name="Wilkins M.J."/>
            <person name="Williams K.H."/>
            <person name="Banfield J.F."/>
        </authorList>
    </citation>
    <scope>NUCLEOTIDE SEQUENCE [LARGE SCALE GENOMIC DNA]</scope>
</reference>
<dbReference type="EMBL" id="LBTN01000009">
    <property type="protein sequence ID" value="KKQ40946.1"/>
    <property type="molecule type" value="Genomic_DNA"/>
</dbReference>
<proteinExistence type="predicted"/>
<dbReference type="GO" id="GO:0006261">
    <property type="term" value="P:DNA-templated DNA replication"/>
    <property type="evidence" value="ECO:0007669"/>
    <property type="project" value="TreeGrafter"/>
</dbReference>
<dbReference type="Gene3D" id="3.40.50.300">
    <property type="entry name" value="P-loop containing nucleotide triphosphate hydrolases"/>
    <property type="match status" value="1"/>
</dbReference>
<name>A0A0G0KK12_9BACT</name>
<comment type="caution">
    <text evidence="1">The sequence shown here is derived from an EMBL/GenBank/DDBJ whole genome shotgun (WGS) entry which is preliminary data.</text>
</comment>
<dbReference type="Pfam" id="PF13177">
    <property type="entry name" value="DNA_pol3_delta2"/>
    <property type="match status" value="1"/>
</dbReference>
<dbReference type="PANTHER" id="PTHR11669:SF8">
    <property type="entry name" value="DNA POLYMERASE III SUBUNIT DELTA"/>
    <property type="match status" value="1"/>
</dbReference>
<gene>
    <name evidence="1" type="ORF">US58_C0009G0016</name>
</gene>
<accession>A0A0G0KK12</accession>
<organism evidence="1 2">
    <name type="scientific">Candidatus Magasanikbacteria bacterium GW2011_GWA2_37_8</name>
    <dbReference type="NCBI Taxonomy" id="1619036"/>
    <lineage>
        <taxon>Bacteria</taxon>
        <taxon>Candidatus Magasanikiibacteriota</taxon>
    </lineage>
</organism>
<dbReference type="STRING" id="1619036.US58_C0009G0016"/>
<dbReference type="SUPFAM" id="SSF52540">
    <property type="entry name" value="P-loop containing nucleoside triphosphate hydrolases"/>
    <property type="match status" value="1"/>
</dbReference>
<evidence type="ECO:0000313" key="2">
    <source>
        <dbReference type="Proteomes" id="UP000034333"/>
    </source>
</evidence>
<dbReference type="InterPro" id="IPR027417">
    <property type="entry name" value="P-loop_NTPase"/>
</dbReference>
<dbReference type="AlphaFoldDB" id="A0A0G0KK12"/>
<protein>
    <submittedName>
        <fullName evidence="1">Polymerase III, delta prime subunit protein</fullName>
    </submittedName>
</protein>
<dbReference type="PANTHER" id="PTHR11669">
    <property type="entry name" value="REPLICATION FACTOR C / DNA POLYMERASE III GAMMA-TAU SUBUNIT"/>
    <property type="match status" value="1"/>
</dbReference>
<dbReference type="Proteomes" id="UP000034333">
    <property type="component" value="Unassembled WGS sequence"/>
</dbReference>
<evidence type="ECO:0000313" key="1">
    <source>
        <dbReference type="EMBL" id="KKQ40946.1"/>
    </source>
</evidence>
<dbReference type="InterPro" id="IPR050238">
    <property type="entry name" value="DNA_Rep/Repair_Clamp_Loader"/>
</dbReference>
<sequence length="304" mass="34896">MFVGNTQIVEFFKGAIDSGHLGHAYCFAGLNQIGKRTLAKQLATQILSTTLEKLDSHPDFHYIERLTDEKTGKLKKDISISQAREIKSRLQNRSWLGGYQVVVLEEAELLNEESANSLLKILEEPSAQSVLFLLAENEAALLPTIRSRCQTFYFSLVSKKEIADGLVIEGCEEERAKEIAEISWGRPGKAINYWRDSEKLNNYYLEKDRWEKIIYQSFSERLTVAEELFNEKSDFIKNKEKLQEILDVWTILGREGMLKQIKSDTAGILSATQWSQLIDSLREAKNLLDQNINQRLLMEKVLLF</sequence>